<reference evidence="2 3" key="1">
    <citation type="submission" date="2013-03" db="EMBL/GenBank/DDBJ databases">
        <title>The Genome Sequence of Capronia epimyces CBS 606.96.</title>
        <authorList>
            <consortium name="The Broad Institute Genomics Platform"/>
            <person name="Cuomo C."/>
            <person name="de Hoog S."/>
            <person name="Gorbushina A."/>
            <person name="Walker B."/>
            <person name="Young S.K."/>
            <person name="Zeng Q."/>
            <person name="Gargeya S."/>
            <person name="Fitzgerald M."/>
            <person name="Haas B."/>
            <person name="Abouelleil A."/>
            <person name="Allen A.W."/>
            <person name="Alvarado L."/>
            <person name="Arachchi H.M."/>
            <person name="Berlin A.M."/>
            <person name="Chapman S.B."/>
            <person name="Gainer-Dewar J."/>
            <person name="Goldberg J."/>
            <person name="Griggs A."/>
            <person name="Gujja S."/>
            <person name="Hansen M."/>
            <person name="Howarth C."/>
            <person name="Imamovic A."/>
            <person name="Ireland A."/>
            <person name="Larimer J."/>
            <person name="McCowan C."/>
            <person name="Murphy C."/>
            <person name="Pearson M."/>
            <person name="Poon T.W."/>
            <person name="Priest M."/>
            <person name="Roberts A."/>
            <person name="Saif S."/>
            <person name="Shea T."/>
            <person name="Sisk P."/>
            <person name="Sykes S."/>
            <person name="Wortman J."/>
            <person name="Nusbaum C."/>
            <person name="Birren B."/>
        </authorList>
    </citation>
    <scope>NUCLEOTIDE SEQUENCE [LARGE SCALE GENOMIC DNA]</scope>
    <source>
        <strain evidence="2 3">CBS 606.96</strain>
    </source>
</reference>
<evidence type="ECO:0000313" key="3">
    <source>
        <dbReference type="Proteomes" id="UP000019478"/>
    </source>
</evidence>
<organism evidence="2 3">
    <name type="scientific">Capronia epimyces CBS 606.96</name>
    <dbReference type="NCBI Taxonomy" id="1182542"/>
    <lineage>
        <taxon>Eukaryota</taxon>
        <taxon>Fungi</taxon>
        <taxon>Dikarya</taxon>
        <taxon>Ascomycota</taxon>
        <taxon>Pezizomycotina</taxon>
        <taxon>Eurotiomycetes</taxon>
        <taxon>Chaetothyriomycetidae</taxon>
        <taxon>Chaetothyriales</taxon>
        <taxon>Herpotrichiellaceae</taxon>
        <taxon>Capronia</taxon>
    </lineage>
</organism>
<keyword evidence="3" id="KW-1185">Reference proteome</keyword>
<feature type="region of interest" description="Disordered" evidence="1">
    <location>
        <begin position="292"/>
        <end position="322"/>
    </location>
</feature>
<proteinExistence type="predicted"/>
<dbReference type="HOGENOM" id="CLU_043829_0_0_1"/>
<dbReference type="RefSeq" id="XP_007738296.1">
    <property type="nucleotide sequence ID" value="XM_007740106.1"/>
</dbReference>
<gene>
    <name evidence="2" type="ORF">A1O3_10015</name>
</gene>
<feature type="region of interest" description="Disordered" evidence="1">
    <location>
        <begin position="135"/>
        <end position="196"/>
    </location>
</feature>
<comment type="caution">
    <text evidence="2">The sequence shown here is derived from an EMBL/GenBank/DDBJ whole genome shotgun (WGS) entry which is preliminary data.</text>
</comment>
<sequence length="354" mass="39006">MSFVDLLFPQAELEALGNRWHEPAPKRRKLDLEAGPRREQGPKQNRTAAPAGPETDRHRRFTTSCSQPRRLSSKSHGGTVKRSNSDSRPAVVVSRKATSPSADSTTTTTSAAMSFLPSFIEPSILQNYLQHLHPRDRPRYSLPNSPKPDTQSPSQEETHPIHSHQQRHDEDDESSPGALTADTRSPTPSSDCYPTPSAGIFEQLHCGPFSGLIQGLRFTEHERDMVNDLLNPDGPMHLMPDEFPNTKLKLEGEQVNALHDFYPADEGFLHKISPLAGERLAFEVEQDLKGSAKVKEAEDNDVHSSGLSPAEEKGQGENKSPAGIIMYDYSALSDDDDGELFDYEQAAGPPLATP</sequence>
<feature type="compositionally biased region" description="Low complexity" evidence="1">
    <location>
        <begin position="97"/>
        <end position="108"/>
    </location>
</feature>
<dbReference type="GeneID" id="19174096"/>
<evidence type="ECO:0000313" key="2">
    <source>
        <dbReference type="EMBL" id="EXJ77786.1"/>
    </source>
</evidence>
<dbReference type="AlphaFoldDB" id="W9XLD5"/>
<dbReference type="EMBL" id="AMGY01000010">
    <property type="protein sequence ID" value="EXJ77786.1"/>
    <property type="molecule type" value="Genomic_DNA"/>
</dbReference>
<evidence type="ECO:0000256" key="1">
    <source>
        <dbReference type="SAM" id="MobiDB-lite"/>
    </source>
</evidence>
<dbReference type="Proteomes" id="UP000019478">
    <property type="component" value="Unassembled WGS sequence"/>
</dbReference>
<feature type="compositionally biased region" description="Polar residues" evidence="1">
    <location>
        <begin position="182"/>
        <end position="192"/>
    </location>
</feature>
<feature type="region of interest" description="Disordered" evidence="1">
    <location>
        <begin position="14"/>
        <end position="108"/>
    </location>
</feature>
<feature type="compositionally biased region" description="Polar residues" evidence="1">
    <location>
        <begin position="62"/>
        <end position="76"/>
    </location>
</feature>
<accession>W9XLD5</accession>
<protein>
    <submittedName>
        <fullName evidence="2">Uncharacterized protein</fullName>
    </submittedName>
</protein>
<dbReference type="OrthoDB" id="4160813at2759"/>
<feature type="compositionally biased region" description="Basic and acidic residues" evidence="1">
    <location>
        <begin position="292"/>
        <end position="302"/>
    </location>
</feature>
<name>W9XLD5_9EURO</name>
<feature type="compositionally biased region" description="Basic and acidic residues" evidence="1">
    <location>
        <begin position="19"/>
        <end position="41"/>
    </location>
</feature>
<feature type="compositionally biased region" description="Polar residues" evidence="1">
    <location>
        <begin position="142"/>
        <end position="155"/>
    </location>
</feature>